<reference evidence="1 2" key="1">
    <citation type="journal article" date="2021" name="Int. J. Syst. Evol. Microbiol.">
        <title>Reticulibacter mediterranei gen. nov., sp. nov., within the new family Reticulibacteraceae fam. nov., and Ktedonospora formicarum gen. nov., sp. nov., Ktedonobacter robiniae sp. nov., Dictyobacter formicarum sp. nov. and Dictyobacter arantiisoli sp. nov., belonging to the class Ktedonobacteria.</title>
        <authorList>
            <person name="Yabe S."/>
            <person name="Zheng Y."/>
            <person name="Wang C.M."/>
            <person name="Sakai Y."/>
            <person name="Abe K."/>
            <person name="Yokota A."/>
            <person name="Donadio S."/>
            <person name="Cavaletti L."/>
            <person name="Monciardini P."/>
        </authorList>
    </citation>
    <scope>NUCLEOTIDE SEQUENCE [LARGE SCALE GENOMIC DNA]</scope>
    <source>
        <strain evidence="1 2">SOSP1-9</strain>
    </source>
</reference>
<organism evidence="1 2">
    <name type="scientific">Dictyobacter formicarum</name>
    <dbReference type="NCBI Taxonomy" id="2778368"/>
    <lineage>
        <taxon>Bacteria</taxon>
        <taxon>Bacillati</taxon>
        <taxon>Chloroflexota</taxon>
        <taxon>Ktedonobacteria</taxon>
        <taxon>Ktedonobacterales</taxon>
        <taxon>Dictyobacteraceae</taxon>
        <taxon>Dictyobacter</taxon>
    </lineage>
</organism>
<accession>A0ABQ3VJC3</accession>
<evidence type="ECO:0000313" key="1">
    <source>
        <dbReference type="EMBL" id="GHO85703.1"/>
    </source>
</evidence>
<dbReference type="EMBL" id="BNJJ01000010">
    <property type="protein sequence ID" value="GHO85703.1"/>
    <property type="molecule type" value="Genomic_DNA"/>
</dbReference>
<name>A0ABQ3VJC3_9CHLR</name>
<comment type="caution">
    <text evidence="1">The sequence shown here is derived from an EMBL/GenBank/DDBJ whole genome shotgun (WGS) entry which is preliminary data.</text>
</comment>
<gene>
    <name evidence="1" type="ORF">KSZ_37090</name>
</gene>
<sequence length="89" mass="9978">MPGRLEAERSKIFTRRNTYQAAKNTIKVKRTETGNVGKVCQGQKFMKVGMHNLNSAFNGLHMSILSDLAPFIFPGTKGHCSHCMPSFYN</sequence>
<keyword evidence="2" id="KW-1185">Reference proteome</keyword>
<dbReference type="Proteomes" id="UP000635565">
    <property type="component" value="Unassembled WGS sequence"/>
</dbReference>
<evidence type="ECO:0000313" key="2">
    <source>
        <dbReference type="Proteomes" id="UP000635565"/>
    </source>
</evidence>
<evidence type="ECO:0008006" key="3">
    <source>
        <dbReference type="Google" id="ProtNLM"/>
    </source>
</evidence>
<proteinExistence type="predicted"/>
<protein>
    <recommendedName>
        <fullName evidence="3">Transposase DDE domain-containing protein</fullName>
    </recommendedName>
</protein>